<evidence type="ECO:0000313" key="4">
    <source>
        <dbReference type="Proteomes" id="UP000823877"/>
    </source>
</evidence>
<feature type="signal peptide" evidence="1">
    <location>
        <begin position="1"/>
        <end position="22"/>
    </location>
</feature>
<dbReference type="InterPro" id="IPR036691">
    <property type="entry name" value="Endo/exonu/phosph_ase_sf"/>
</dbReference>
<dbReference type="Pfam" id="PF03372">
    <property type="entry name" value="Exo_endo_phos"/>
    <property type="match status" value="1"/>
</dbReference>
<keyword evidence="1" id="KW-0732">Signal</keyword>
<reference evidence="3" key="1">
    <citation type="journal article" date="2021" name="PeerJ">
        <title>Extensive microbial diversity within the chicken gut microbiome revealed by metagenomics and culture.</title>
        <authorList>
            <person name="Gilroy R."/>
            <person name="Ravi A."/>
            <person name="Getino M."/>
            <person name="Pursley I."/>
            <person name="Horton D.L."/>
            <person name="Alikhan N.F."/>
            <person name="Baker D."/>
            <person name="Gharbi K."/>
            <person name="Hall N."/>
            <person name="Watson M."/>
            <person name="Adriaenssens E.M."/>
            <person name="Foster-Nyarko E."/>
            <person name="Jarju S."/>
            <person name="Secka A."/>
            <person name="Antonio M."/>
            <person name="Oren A."/>
            <person name="Chaudhuri R.R."/>
            <person name="La Ragione R."/>
            <person name="Hildebrand F."/>
            <person name="Pallen M.J."/>
        </authorList>
    </citation>
    <scope>NUCLEOTIDE SEQUENCE</scope>
    <source>
        <strain evidence="3">CHK188-16595</strain>
    </source>
</reference>
<name>A0A9D2MHT5_9FIRM</name>
<dbReference type="AlphaFoldDB" id="A0A9D2MHT5"/>
<dbReference type="InterPro" id="IPR005135">
    <property type="entry name" value="Endo/exonuclease/phosphatase"/>
</dbReference>
<dbReference type="EMBL" id="DWXN01000010">
    <property type="protein sequence ID" value="HJB75021.1"/>
    <property type="molecule type" value="Genomic_DNA"/>
</dbReference>
<dbReference type="SUPFAM" id="SSF56219">
    <property type="entry name" value="DNase I-like"/>
    <property type="match status" value="1"/>
</dbReference>
<accession>A0A9D2MHT5</accession>
<evidence type="ECO:0000256" key="1">
    <source>
        <dbReference type="SAM" id="SignalP"/>
    </source>
</evidence>
<dbReference type="PANTHER" id="PTHR12121">
    <property type="entry name" value="CARBON CATABOLITE REPRESSOR PROTEIN 4"/>
    <property type="match status" value="1"/>
</dbReference>
<dbReference type="InterPro" id="IPR050410">
    <property type="entry name" value="CCR4/nocturin_mRNA_transcr"/>
</dbReference>
<organism evidence="3 4">
    <name type="scientific">Candidatus Eubacterium faecale</name>
    <dbReference type="NCBI Taxonomy" id="2838568"/>
    <lineage>
        <taxon>Bacteria</taxon>
        <taxon>Bacillati</taxon>
        <taxon>Bacillota</taxon>
        <taxon>Clostridia</taxon>
        <taxon>Eubacteriales</taxon>
        <taxon>Eubacteriaceae</taxon>
        <taxon>Eubacterium</taxon>
    </lineage>
</organism>
<dbReference type="GO" id="GO:0000175">
    <property type="term" value="F:3'-5'-RNA exonuclease activity"/>
    <property type="evidence" value="ECO:0007669"/>
    <property type="project" value="TreeGrafter"/>
</dbReference>
<dbReference type="PANTHER" id="PTHR12121:SF36">
    <property type="entry name" value="ENDONUCLEASE_EXONUCLEASE_PHOSPHATASE DOMAIN-CONTAINING PROTEIN"/>
    <property type="match status" value="1"/>
</dbReference>
<feature type="chain" id="PRO_5038701520" evidence="1">
    <location>
        <begin position="23"/>
        <end position="294"/>
    </location>
</feature>
<reference evidence="3" key="2">
    <citation type="submission" date="2021-04" db="EMBL/GenBank/DDBJ databases">
        <authorList>
            <person name="Gilroy R."/>
        </authorList>
    </citation>
    <scope>NUCLEOTIDE SEQUENCE</scope>
    <source>
        <strain evidence="3">CHK188-16595</strain>
    </source>
</reference>
<keyword evidence="3" id="KW-0378">Hydrolase</keyword>
<sequence>MKKITAVFLALILTMFSFTACSAEPVYSGIERTASAGVAAVTFNCAAPWGSLLKGTQSSARVKKFAAYMNAVKPDFIGTQEMNNDWLSELSEQMADYEFYGVARGGDKNEKQSELNAVFWLKDKYTLIDSGTFWLSETPEKESRYTGAGCNRVCTWVLLQNKETNAQYLHMNTHLDNMSEEAQGYGANVILAEEQKLTAQYPNAAVILTGDFNQTRGMRAHSAVSAVLNDSLTAAESGEIKGTYQEWGEQENAEPIDFIFLSGDLTAVNYEVLDDLSNGYVSDHYGVYTEFVTV</sequence>
<dbReference type="PROSITE" id="PS51257">
    <property type="entry name" value="PROKAR_LIPOPROTEIN"/>
    <property type="match status" value="1"/>
</dbReference>
<evidence type="ECO:0000313" key="3">
    <source>
        <dbReference type="EMBL" id="HJB75021.1"/>
    </source>
</evidence>
<feature type="domain" description="Endonuclease/exonuclease/phosphatase" evidence="2">
    <location>
        <begin position="42"/>
        <end position="284"/>
    </location>
</feature>
<dbReference type="GO" id="GO:0004519">
    <property type="term" value="F:endonuclease activity"/>
    <property type="evidence" value="ECO:0007669"/>
    <property type="project" value="UniProtKB-KW"/>
</dbReference>
<gene>
    <name evidence="3" type="ORF">IAA37_05015</name>
</gene>
<keyword evidence="3" id="KW-0255">Endonuclease</keyword>
<evidence type="ECO:0000259" key="2">
    <source>
        <dbReference type="Pfam" id="PF03372"/>
    </source>
</evidence>
<dbReference type="CDD" id="cd09083">
    <property type="entry name" value="EEP-1"/>
    <property type="match status" value="1"/>
</dbReference>
<dbReference type="Gene3D" id="3.60.10.10">
    <property type="entry name" value="Endonuclease/exonuclease/phosphatase"/>
    <property type="match status" value="1"/>
</dbReference>
<proteinExistence type="predicted"/>
<protein>
    <submittedName>
        <fullName evidence="3">Endonuclease/exonuclease/phosphatase family protein</fullName>
    </submittedName>
</protein>
<comment type="caution">
    <text evidence="3">The sequence shown here is derived from an EMBL/GenBank/DDBJ whole genome shotgun (WGS) entry which is preliminary data.</text>
</comment>
<dbReference type="Proteomes" id="UP000823877">
    <property type="component" value="Unassembled WGS sequence"/>
</dbReference>
<keyword evidence="3" id="KW-0540">Nuclease</keyword>